<dbReference type="AlphaFoldDB" id="A0A0P6CU91"/>
<sequence>MSVPHRNQIGFLQQPWNQETRLDRQMCCGYAAVMSDFRLKLRRLHKSIIGCKTLSRNR</sequence>
<organism evidence="1">
    <name type="scientific">Daphnia magna</name>
    <dbReference type="NCBI Taxonomy" id="35525"/>
    <lineage>
        <taxon>Eukaryota</taxon>
        <taxon>Metazoa</taxon>
        <taxon>Ecdysozoa</taxon>
        <taxon>Arthropoda</taxon>
        <taxon>Crustacea</taxon>
        <taxon>Branchiopoda</taxon>
        <taxon>Diplostraca</taxon>
        <taxon>Cladocera</taxon>
        <taxon>Anomopoda</taxon>
        <taxon>Daphniidae</taxon>
        <taxon>Daphnia</taxon>
    </lineage>
</organism>
<accession>A0A0P6CU91</accession>
<reference evidence="1" key="1">
    <citation type="submission" date="2015-10" db="EMBL/GenBank/DDBJ databases">
        <title>EvidentialGene: Evidence-directed Construction of Complete mRNA Transcriptomes without Genomes.</title>
        <authorList>
            <person name="Gilbert D.G."/>
        </authorList>
    </citation>
    <scope>NUCLEOTIDE SEQUENCE</scope>
</reference>
<protein>
    <submittedName>
        <fullName evidence="1">Uncharacterized protein</fullName>
    </submittedName>
</protein>
<name>A0A0P6CU91_9CRUS</name>
<dbReference type="EMBL" id="GDIQ01087269">
    <property type="protein sequence ID" value="JAN07468.1"/>
    <property type="molecule type" value="Transcribed_RNA"/>
</dbReference>
<proteinExistence type="predicted"/>
<evidence type="ECO:0000313" key="1">
    <source>
        <dbReference type="EMBL" id="JAN07468.1"/>
    </source>
</evidence>